<proteinExistence type="predicted"/>
<sequence>MHKLYIVTYMNSIDLEDCIIATTWEKALELLNKKPSQKQIIEYTLNQEGVSNFWNAIYYYSNGVLVVD</sequence>
<protein>
    <submittedName>
        <fullName evidence="1">Uncharacterized protein</fullName>
    </submittedName>
</protein>
<dbReference type="EMBL" id="MN740658">
    <property type="protein sequence ID" value="QHU06635.1"/>
    <property type="molecule type" value="Genomic_DNA"/>
</dbReference>
<organism evidence="1">
    <name type="scientific">viral metagenome</name>
    <dbReference type="NCBI Taxonomy" id="1070528"/>
    <lineage>
        <taxon>unclassified sequences</taxon>
        <taxon>metagenomes</taxon>
        <taxon>organismal metagenomes</taxon>
    </lineage>
</organism>
<reference evidence="1" key="1">
    <citation type="journal article" date="2020" name="Nature">
        <title>Giant virus diversity and host interactions through global metagenomics.</title>
        <authorList>
            <person name="Schulz F."/>
            <person name="Roux S."/>
            <person name="Paez-Espino D."/>
            <person name="Jungbluth S."/>
            <person name="Walsh D.A."/>
            <person name="Denef V.J."/>
            <person name="McMahon K.D."/>
            <person name="Konstantinidis K.T."/>
            <person name="Eloe-Fadrosh E.A."/>
            <person name="Kyrpides N.C."/>
            <person name="Woyke T."/>
        </authorList>
    </citation>
    <scope>NUCLEOTIDE SEQUENCE</scope>
    <source>
        <strain evidence="1">GVMAG-S-1035315-10</strain>
    </source>
</reference>
<name>A0A6C0JLK0_9ZZZZ</name>
<dbReference type="AlphaFoldDB" id="A0A6C0JLK0"/>
<accession>A0A6C0JLK0</accession>
<evidence type="ECO:0000313" key="1">
    <source>
        <dbReference type="EMBL" id="QHU06635.1"/>
    </source>
</evidence>